<keyword evidence="5" id="KW-0206">Cytoskeleton</keyword>
<dbReference type="InterPro" id="IPR011004">
    <property type="entry name" value="Trimer_LpxA-like_sf"/>
</dbReference>
<keyword evidence="8" id="KW-1185">Reference proteome</keyword>
<organism evidence="7 8">
    <name type="scientific">Glonium stellatum</name>
    <dbReference type="NCBI Taxonomy" id="574774"/>
    <lineage>
        <taxon>Eukaryota</taxon>
        <taxon>Fungi</taxon>
        <taxon>Dikarya</taxon>
        <taxon>Ascomycota</taxon>
        <taxon>Pezizomycotina</taxon>
        <taxon>Dothideomycetes</taxon>
        <taxon>Pleosporomycetidae</taxon>
        <taxon>Gloniales</taxon>
        <taxon>Gloniaceae</taxon>
        <taxon>Glonium</taxon>
    </lineage>
</organism>
<comment type="similarity">
    <text evidence="2">Belongs to the dynactin subunits 5/6 family. Dynactin subunit 6 subfamily.</text>
</comment>
<dbReference type="AlphaFoldDB" id="A0A8E2JMD8"/>
<dbReference type="EMBL" id="KV750885">
    <property type="protein sequence ID" value="OCL02735.1"/>
    <property type="molecule type" value="Genomic_DNA"/>
</dbReference>
<evidence type="ECO:0000256" key="2">
    <source>
        <dbReference type="ARBA" id="ARBA00007719"/>
    </source>
</evidence>
<evidence type="ECO:0000256" key="1">
    <source>
        <dbReference type="ARBA" id="ARBA00004245"/>
    </source>
</evidence>
<evidence type="ECO:0000256" key="3">
    <source>
        <dbReference type="ARBA" id="ARBA00016573"/>
    </source>
</evidence>
<dbReference type="Proteomes" id="UP000250140">
    <property type="component" value="Unassembled WGS sequence"/>
</dbReference>
<evidence type="ECO:0000256" key="4">
    <source>
        <dbReference type="ARBA" id="ARBA00022490"/>
    </source>
</evidence>
<evidence type="ECO:0000256" key="5">
    <source>
        <dbReference type="ARBA" id="ARBA00023212"/>
    </source>
</evidence>
<comment type="subcellular location">
    <subcellularLocation>
        <location evidence="1">Cytoplasm</location>
        <location evidence="1">Cytoskeleton</location>
    </subcellularLocation>
</comment>
<sequence>MADPPTRRPTAPTKRASTALPRPVSLAIDPSAIIAQHATLTGAHPITVGPLAVLHPYCKVASTAAPVVLGQGCVVFERAVVGVGAAGAGAGGLMGLGRREEGRASGVMLGRNVVVETGAVVEAAEVGEGTVVEAGARLGVGAVVGKFCTITAATVIPPNSHLPDYTVVYGVSERRVDTTMQARPDLRETKMLMHGKQIDVFRKLIPNNVAKYQ</sequence>
<dbReference type="PANTHER" id="PTHR13072:SF0">
    <property type="entry name" value="DYNACTIN SUBUNIT 6"/>
    <property type="match status" value="1"/>
</dbReference>
<reference evidence="7 8" key="1">
    <citation type="journal article" date="2016" name="Nat. Commun.">
        <title>Ectomycorrhizal ecology is imprinted in the genome of the dominant symbiotic fungus Cenococcum geophilum.</title>
        <authorList>
            <consortium name="DOE Joint Genome Institute"/>
            <person name="Peter M."/>
            <person name="Kohler A."/>
            <person name="Ohm R.A."/>
            <person name="Kuo A."/>
            <person name="Krutzmann J."/>
            <person name="Morin E."/>
            <person name="Arend M."/>
            <person name="Barry K.W."/>
            <person name="Binder M."/>
            <person name="Choi C."/>
            <person name="Clum A."/>
            <person name="Copeland A."/>
            <person name="Grisel N."/>
            <person name="Haridas S."/>
            <person name="Kipfer T."/>
            <person name="LaButti K."/>
            <person name="Lindquist E."/>
            <person name="Lipzen A."/>
            <person name="Maire R."/>
            <person name="Meier B."/>
            <person name="Mihaltcheva S."/>
            <person name="Molinier V."/>
            <person name="Murat C."/>
            <person name="Poggeler S."/>
            <person name="Quandt C.A."/>
            <person name="Sperisen C."/>
            <person name="Tritt A."/>
            <person name="Tisserant E."/>
            <person name="Crous P.W."/>
            <person name="Henrissat B."/>
            <person name="Nehls U."/>
            <person name="Egli S."/>
            <person name="Spatafora J.W."/>
            <person name="Grigoriev I.V."/>
            <person name="Martin F.M."/>
        </authorList>
    </citation>
    <scope>NUCLEOTIDE SEQUENCE [LARGE SCALE GENOMIC DNA]</scope>
    <source>
        <strain evidence="7 8">CBS 207.34</strain>
    </source>
</reference>
<dbReference type="GO" id="GO:0007052">
    <property type="term" value="P:mitotic spindle organization"/>
    <property type="evidence" value="ECO:0007669"/>
    <property type="project" value="TreeGrafter"/>
</dbReference>
<evidence type="ECO:0000313" key="7">
    <source>
        <dbReference type="EMBL" id="OCL02735.1"/>
    </source>
</evidence>
<gene>
    <name evidence="7" type="ORF">AOQ84DRAFT_348719</name>
</gene>
<comment type="function">
    <text evidence="6">Part of the dynactin complex that activates the molecular motor dynein for ultra-processive transport along microtubules.</text>
</comment>
<dbReference type="Gene3D" id="2.160.10.10">
    <property type="entry name" value="Hexapeptide repeat proteins"/>
    <property type="match status" value="1"/>
</dbReference>
<dbReference type="InterPro" id="IPR027777">
    <property type="entry name" value="DCTN6"/>
</dbReference>
<accession>A0A8E2JMD8</accession>
<dbReference type="SUPFAM" id="SSF51161">
    <property type="entry name" value="Trimeric LpxA-like enzymes"/>
    <property type="match status" value="1"/>
</dbReference>
<protein>
    <recommendedName>
        <fullName evidence="3">Dynactin subunit 6</fullName>
    </recommendedName>
</protein>
<dbReference type="GO" id="GO:0005869">
    <property type="term" value="C:dynactin complex"/>
    <property type="evidence" value="ECO:0007669"/>
    <property type="project" value="InterPro"/>
</dbReference>
<name>A0A8E2JMD8_9PEZI</name>
<keyword evidence="4" id="KW-0963">Cytoplasm</keyword>
<evidence type="ECO:0000313" key="8">
    <source>
        <dbReference type="Proteomes" id="UP000250140"/>
    </source>
</evidence>
<evidence type="ECO:0000256" key="6">
    <source>
        <dbReference type="ARBA" id="ARBA00034687"/>
    </source>
</evidence>
<dbReference type="GO" id="GO:0070840">
    <property type="term" value="F:dynein complex binding"/>
    <property type="evidence" value="ECO:0007669"/>
    <property type="project" value="TreeGrafter"/>
</dbReference>
<proteinExistence type="inferred from homology"/>
<dbReference type="OrthoDB" id="2355at2759"/>
<dbReference type="PANTHER" id="PTHR13072">
    <property type="entry name" value="DYNACTIN 6"/>
    <property type="match status" value="1"/>
</dbReference>